<evidence type="ECO:0000256" key="4">
    <source>
        <dbReference type="ARBA" id="ARBA00022692"/>
    </source>
</evidence>
<dbReference type="Proteomes" id="UP000288227">
    <property type="component" value="Unassembled WGS sequence"/>
</dbReference>
<evidence type="ECO:0000259" key="10">
    <source>
        <dbReference type="Pfam" id="PF00593"/>
    </source>
</evidence>
<keyword evidence="2 8" id="KW-0813">Transport</keyword>
<organism evidence="12 13">
    <name type="scientific">Chryseotalea sanaruensis</name>
    <dbReference type="NCBI Taxonomy" id="2482724"/>
    <lineage>
        <taxon>Bacteria</taxon>
        <taxon>Pseudomonadati</taxon>
        <taxon>Bacteroidota</taxon>
        <taxon>Cytophagia</taxon>
        <taxon>Cytophagales</taxon>
        <taxon>Chryseotaleaceae</taxon>
        <taxon>Chryseotalea</taxon>
    </lineage>
</organism>
<evidence type="ECO:0000256" key="6">
    <source>
        <dbReference type="ARBA" id="ARBA00023136"/>
    </source>
</evidence>
<dbReference type="FunFam" id="2.170.130.10:FF:000008">
    <property type="entry name" value="SusC/RagA family TonB-linked outer membrane protein"/>
    <property type="match status" value="1"/>
</dbReference>
<dbReference type="InterPro" id="IPR000531">
    <property type="entry name" value="Beta-barrel_TonB"/>
</dbReference>
<evidence type="ECO:0000256" key="2">
    <source>
        <dbReference type="ARBA" id="ARBA00022448"/>
    </source>
</evidence>
<comment type="similarity">
    <text evidence="8 9">Belongs to the TonB-dependent receptor family.</text>
</comment>
<dbReference type="InterPro" id="IPR012910">
    <property type="entry name" value="Plug_dom"/>
</dbReference>
<comment type="subcellular location">
    <subcellularLocation>
        <location evidence="1 8">Cell outer membrane</location>
        <topology evidence="1 8">Multi-pass membrane protein</topology>
    </subcellularLocation>
</comment>
<dbReference type="SUPFAM" id="SSF49464">
    <property type="entry name" value="Carboxypeptidase regulatory domain-like"/>
    <property type="match status" value="1"/>
</dbReference>
<dbReference type="GO" id="GO:0009279">
    <property type="term" value="C:cell outer membrane"/>
    <property type="evidence" value="ECO:0007669"/>
    <property type="project" value="UniProtKB-SubCell"/>
</dbReference>
<keyword evidence="6 8" id="KW-0472">Membrane</keyword>
<evidence type="ECO:0000313" key="13">
    <source>
        <dbReference type="Proteomes" id="UP000288227"/>
    </source>
</evidence>
<keyword evidence="3 8" id="KW-1134">Transmembrane beta strand</keyword>
<dbReference type="NCBIfam" id="TIGR04056">
    <property type="entry name" value="OMP_RagA_SusC"/>
    <property type="match status" value="1"/>
</dbReference>
<dbReference type="Pfam" id="PF00593">
    <property type="entry name" value="TonB_dep_Rec_b-barrel"/>
    <property type="match status" value="1"/>
</dbReference>
<evidence type="ECO:0000313" key="12">
    <source>
        <dbReference type="EMBL" id="GCC50071.1"/>
    </source>
</evidence>
<sequence length="1075" mass="118313">MKENLPIRKWMQIAFMTFSLLGVGTLEVLSQSKPIKGVVKGDDGVALPGVTVVEKSTPSNGTVTDADGNFSISVREGATLVISFIGLKTQEVAVGSQTSIEVTMETDITQLSEVVVIGYGTMKKSDLTGSVVSIGGDDLKKVPVASVAESLTGRLAGVQVTGTEGSPDAEVNIRVRGGGSITQSNQPLYIVDGFPVNSINDITPSDIESINVLKDASSTAIYGSRGANGVIIITTKSGKAGKFSVSYNAFYGFKKIANTLDVLNPQDFVKWQREYSQLRFDSDDQGYYENYFGTWQDRDLFDGLSGNDWQKQIYGRTGVVNSQDISLRGGSDKFSYSMNYALYDEKAIMIGSDFRRNNFTLKLNNKASDKIDIGFSLRYSDTEIRGGGANEQNEVSSADSRLKNSVLYSPIQLPGITNNDTDDQLAGTLINPIIAVIDNDRLQQRRNFNVAGSIGWNILEELNFKSELGFDVFNNIDNRFYGRSTYYVQNVPSSENQGNPAAIIRDAKETRIRSTNTFNYDFKNLLSSDHNLKLLLGHEVIHTQSNQLSTVLHGYPKLFLADQAFKLTTQGVPQAVDNNFSPDDNLLSFFTRATYEYNGKYLLSATYRADASSRFAGNNRWGYFPSAAVGWKISEENFMQGTSNWLDNLKIRFSYGVAGNNGIDRGQTSQAFLSRTTTWINGVTDFWAASNLLANPDLKWETTTTRNAGLDFGIIKSKLVGSFEAYLNNTSDLLIQFPTPGSGYTDQFRNIGETENKGLEASLTYVALEKEKYGLTISANIGINRNKVVSLGELNDFFRDSGWASTDIQGDFKVAVGRPLGDMIGYRSDGRYEVSDFEGYDAGSGNWILRSDVVDGSVVLGTLRPGMMKLRDLDGDGDVTVADKERIGNGLPKHTGGFTLNGYAYGFDLTAAFNYSYGNQVYNANKIEYTTATPRTNYRNLIDIMADGNRWTNLDPATGTIVNDPATLAAMNANTSMWSPYMARSIFSDWAVEDASFLRLNTLSLGYTLPSSLTSKARIQNLRFYATAYNVFVLTPHSGFDPEVSTRRRTGLTPSVDYSAYPRSRQLVFGLNLNF</sequence>
<dbReference type="EMBL" id="BHXQ01000001">
    <property type="protein sequence ID" value="GCC50071.1"/>
    <property type="molecule type" value="Genomic_DNA"/>
</dbReference>
<feature type="domain" description="TonB-dependent receptor-like beta-barrel" evidence="10">
    <location>
        <begin position="435"/>
        <end position="926"/>
    </location>
</feature>
<protein>
    <submittedName>
        <fullName evidence="12">SusC/RagA family protein</fullName>
    </submittedName>
</protein>
<dbReference type="AlphaFoldDB" id="A0A401U586"/>
<accession>A0A401U586</accession>
<evidence type="ECO:0000256" key="5">
    <source>
        <dbReference type="ARBA" id="ARBA00023077"/>
    </source>
</evidence>
<evidence type="ECO:0000256" key="3">
    <source>
        <dbReference type="ARBA" id="ARBA00022452"/>
    </source>
</evidence>
<dbReference type="Pfam" id="PF07715">
    <property type="entry name" value="Plug"/>
    <property type="match status" value="1"/>
</dbReference>
<dbReference type="RefSeq" id="WP_127120728.1">
    <property type="nucleotide sequence ID" value="NZ_BHXQ01000001.1"/>
</dbReference>
<dbReference type="InterPro" id="IPR036942">
    <property type="entry name" value="Beta-barrel_TonB_sf"/>
</dbReference>
<dbReference type="Gene3D" id="2.40.170.20">
    <property type="entry name" value="TonB-dependent receptor, beta-barrel domain"/>
    <property type="match status" value="1"/>
</dbReference>
<reference evidence="12 13" key="1">
    <citation type="submission" date="2018-11" db="EMBL/GenBank/DDBJ databases">
        <title>Chryseotalea sanarue gen. nov., sp., nov., a member of the family Cytophagaceae, isolated from a brackish lake in Hamamatsu Japan.</title>
        <authorList>
            <person name="Maejima Y."/>
            <person name="Iino T."/>
            <person name="Muraguchi Y."/>
            <person name="Fukuda K."/>
            <person name="Ohkuma M."/>
            <person name="Moriuchi R."/>
            <person name="Dohra H."/>
            <person name="Kimbara K."/>
            <person name="Shintani M."/>
        </authorList>
    </citation>
    <scope>NUCLEOTIDE SEQUENCE [LARGE SCALE GENOMIC DNA]</scope>
    <source>
        <strain evidence="12 13">Ys</strain>
    </source>
</reference>
<keyword evidence="13" id="KW-1185">Reference proteome</keyword>
<evidence type="ECO:0000256" key="8">
    <source>
        <dbReference type="PROSITE-ProRule" id="PRU01360"/>
    </source>
</evidence>
<dbReference type="SUPFAM" id="SSF56935">
    <property type="entry name" value="Porins"/>
    <property type="match status" value="1"/>
</dbReference>
<evidence type="ECO:0000256" key="9">
    <source>
        <dbReference type="RuleBase" id="RU003357"/>
    </source>
</evidence>
<gene>
    <name evidence="12" type="ORF">SanaruYs_02860</name>
</gene>
<dbReference type="NCBIfam" id="TIGR04057">
    <property type="entry name" value="SusC_RagA_signa"/>
    <property type="match status" value="1"/>
</dbReference>
<dbReference type="Pfam" id="PF13715">
    <property type="entry name" value="CarbopepD_reg_2"/>
    <property type="match status" value="1"/>
</dbReference>
<dbReference type="InterPro" id="IPR023996">
    <property type="entry name" value="TonB-dep_OMP_SusC/RagA"/>
</dbReference>
<name>A0A401U586_9BACT</name>
<evidence type="ECO:0000259" key="11">
    <source>
        <dbReference type="Pfam" id="PF07715"/>
    </source>
</evidence>
<keyword evidence="7 8" id="KW-0998">Cell outer membrane</keyword>
<evidence type="ECO:0000256" key="7">
    <source>
        <dbReference type="ARBA" id="ARBA00023237"/>
    </source>
</evidence>
<proteinExistence type="inferred from homology"/>
<comment type="caution">
    <text evidence="12">The sequence shown here is derived from an EMBL/GenBank/DDBJ whole genome shotgun (WGS) entry which is preliminary data.</text>
</comment>
<dbReference type="PROSITE" id="PS52016">
    <property type="entry name" value="TONB_DEPENDENT_REC_3"/>
    <property type="match status" value="1"/>
</dbReference>
<dbReference type="Gene3D" id="2.170.130.10">
    <property type="entry name" value="TonB-dependent receptor, plug domain"/>
    <property type="match status" value="1"/>
</dbReference>
<dbReference type="InterPro" id="IPR039426">
    <property type="entry name" value="TonB-dep_rcpt-like"/>
</dbReference>
<dbReference type="InterPro" id="IPR037066">
    <property type="entry name" value="Plug_dom_sf"/>
</dbReference>
<dbReference type="InterPro" id="IPR008969">
    <property type="entry name" value="CarboxyPept-like_regulatory"/>
</dbReference>
<evidence type="ECO:0000256" key="1">
    <source>
        <dbReference type="ARBA" id="ARBA00004571"/>
    </source>
</evidence>
<feature type="domain" description="TonB-dependent receptor plug" evidence="11">
    <location>
        <begin position="124"/>
        <end position="230"/>
    </location>
</feature>
<dbReference type="InterPro" id="IPR023997">
    <property type="entry name" value="TonB-dep_OMP_SusC/RagA_CS"/>
</dbReference>
<dbReference type="OrthoDB" id="9768177at2"/>
<keyword evidence="4 8" id="KW-0812">Transmembrane</keyword>
<keyword evidence="5 9" id="KW-0798">TonB box</keyword>